<dbReference type="EMBL" id="CP001399">
    <property type="protein sequence ID" value="ACP36514.1"/>
    <property type="molecule type" value="Genomic_DNA"/>
</dbReference>
<dbReference type="Proteomes" id="UP000001747">
    <property type="component" value="Chromosome"/>
</dbReference>
<reference evidence="1 2" key="1">
    <citation type="journal article" date="2009" name="Proc. Natl. Acad. Sci. U.S.A.">
        <title>Biogeography of the Sulfolobus islandicus pan-genome.</title>
        <authorList>
            <person name="Reno M.L."/>
            <person name="Held N.L."/>
            <person name="Fields C.J."/>
            <person name="Burke P.V."/>
            <person name="Whitaker R.J."/>
        </authorList>
    </citation>
    <scope>NUCLEOTIDE SEQUENCE [LARGE SCALE GENOMIC DNA]</scope>
    <source>
        <strain evidence="2">L.S.2.15 / Lassen #1</strain>
    </source>
</reference>
<protein>
    <submittedName>
        <fullName evidence="1">Uncharacterized protein</fullName>
    </submittedName>
</protein>
<evidence type="ECO:0000313" key="2">
    <source>
        <dbReference type="Proteomes" id="UP000001747"/>
    </source>
</evidence>
<dbReference type="HOGENOM" id="CLU_2784278_0_0_2"/>
<dbReference type="AlphaFoldDB" id="C3MLB2"/>
<gene>
    <name evidence="1" type="ordered locus">LS215_2560</name>
</gene>
<evidence type="ECO:0000313" key="1">
    <source>
        <dbReference type="EMBL" id="ACP36514.1"/>
    </source>
</evidence>
<accession>C3MLB2</accession>
<name>C3MLB2_SACI2</name>
<proteinExistence type="predicted"/>
<sequence length="69" mass="8109">MMNVVDLKKIYSQILSLSEECKRCIDCEACDRVEELIDYVVENIDKMSIEGQTETRRILNSIIELRKEI</sequence>
<organism evidence="1 2">
    <name type="scientific">Saccharolobus islandicus (strain L.S.2.15 / Lassen #1)</name>
    <name type="common">Sulfolobus islandicus</name>
    <dbReference type="NCBI Taxonomy" id="429572"/>
    <lineage>
        <taxon>Archaea</taxon>
        <taxon>Thermoproteota</taxon>
        <taxon>Thermoprotei</taxon>
        <taxon>Sulfolobales</taxon>
        <taxon>Sulfolobaceae</taxon>
        <taxon>Saccharolobus</taxon>
    </lineage>
</organism>
<dbReference type="KEGG" id="sis:LS215_2560"/>